<dbReference type="Pfam" id="PF13621">
    <property type="entry name" value="Cupin_8"/>
    <property type="match status" value="1"/>
</dbReference>
<protein>
    <submittedName>
        <fullName evidence="2">Clavaminate synthase-like protein</fullName>
    </submittedName>
</protein>
<dbReference type="SUPFAM" id="SSF51197">
    <property type="entry name" value="Clavaminate synthase-like"/>
    <property type="match status" value="1"/>
</dbReference>
<evidence type="ECO:0000313" key="3">
    <source>
        <dbReference type="Proteomes" id="UP000016922"/>
    </source>
</evidence>
<gene>
    <name evidence="2" type="ORF">GLAREA_07706</name>
</gene>
<proteinExistence type="predicted"/>
<dbReference type="HOGENOM" id="CLU_054409_0_0_1"/>
<dbReference type="OrthoDB" id="263283at2759"/>
<dbReference type="Proteomes" id="UP000016922">
    <property type="component" value="Unassembled WGS sequence"/>
</dbReference>
<dbReference type="EMBL" id="KE145359">
    <property type="protein sequence ID" value="EPE32572.1"/>
    <property type="molecule type" value="Genomic_DNA"/>
</dbReference>
<dbReference type="OMA" id="WIGHPPT"/>
<dbReference type="PANTHER" id="PTHR12461:SF105">
    <property type="entry name" value="HYPOXIA-INDUCIBLE FACTOR 1-ALPHA INHIBITOR"/>
    <property type="match status" value="1"/>
</dbReference>
<dbReference type="GeneID" id="19466758"/>
<dbReference type="Gene3D" id="2.60.120.650">
    <property type="entry name" value="Cupin"/>
    <property type="match status" value="1"/>
</dbReference>
<reference evidence="2 3" key="1">
    <citation type="journal article" date="2013" name="BMC Genomics">
        <title>Genomics-driven discovery of the pneumocandin biosynthetic gene cluster in the fungus Glarea lozoyensis.</title>
        <authorList>
            <person name="Chen L."/>
            <person name="Yue Q."/>
            <person name="Zhang X."/>
            <person name="Xiang M."/>
            <person name="Wang C."/>
            <person name="Li S."/>
            <person name="Che Y."/>
            <person name="Ortiz-Lopez F.J."/>
            <person name="Bills G.F."/>
            <person name="Liu X."/>
            <person name="An Z."/>
        </authorList>
    </citation>
    <scope>NUCLEOTIDE SEQUENCE [LARGE SCALE GENOMIC DNA]</scope>
    <source>
        <strain evidence="3">ATCC 20868 / MF5171</strain>
    </source>
</reference>
<dbReference type="AlphaFoldDB" id="S3D1Z2"/>
<feature type="domain" description="JmjC" evidence="1">
    <location>
        <begin position="172"/>
        <end position="325"/>
    </location>
</feature>
<accession>S3D1Z2</accession>
<sequence>MHRTFLHYSKHFTASRGCRSYSAGRRLAQRETSQVPQINTSYANIDLEEFRHRAFAPEKPLLMKRQPGEVQALPATRKWFVASEKNSNRCDVQYLRQFEDVYLPYELHLDEKGTISLKDSKQEGLLKEILSHLGERPQHGFHRINAPLSLFLSAYTLSWPHSLYIAQAQMADLPKQLQDDLPTPRIVQQAGKGDIYDANIWMGTLNTYTPLHKDPNPNLFTQIVGEKQVKLYPPAVGRGIFQHVQEQIGQNSSATFRGEEMMAGPEALALENAVWGNGSDAGRWDGELVADVDPGDALFIPKGWWHSIKSFGSQPVTVSANWWFR</sequence>
<dbReference type="InterPro" id="IPR003347">
    <property type="entry name" value="JmjC_dom"/>
</dbReference>
<name>S3D1Z2_GLAL2</name>
<organism evidence="2 3">
    <name type="scientific">Glarea lozoyensis (strain ATCC 20868 / MF5171)</name>
    <dbReference type="NCBI Taxonomy" id="1116229"/>
    <lineage>
        <taxon>Eukaryota</taxon>
        <taxon>Fungi</taxon>
        <taxon>Dikarya</taxon>
        <taxon>Ascomycota</taxon>
        <taxon>Pezizomycotina</taxon>
        <taxon>Leotiomycetes</taxon>
        <taxon>Helotiales</taxon>
        <taxon>Helotiaceae</taxon>
        <taxon>Glarea</taxon>
    </lineage>
</organism>
<dbReference type="eggNOG" id="KOG2132">
    <property type="taxonomic scope" value="Eukaryota"/>
</dbReference>
<evidence type="ECO:0000259" key="1">
    <source>
        <dbReference type="PROSITE" id="PS51184"/>
    </source>
</evidence>
<evidence type="ECO:0000313" key="2">
    <source>
        <dbReference type="EMBL" id="EPE32572.1"/>
    </source>
</evidence>
<dbReference type="KEGG" id="glz:GLAREA_07706"/>
<dbReference type="PROSITE" id="PS51184">
    <property type="entry name" value="JMJC"/>
    <property type="match status" value="1"/>
</dbReference>
<dbReference type="RefSeq" id="XP_008080584.1">
    <property type="nucleotide sequence ID" value="XM_008082393.1"/>
</dbReference>
<dbReference type="InterPro" id="IPR041667">
    <property type="entry name" value="Cupin_8"/>
</dbReference>
<dbReference type="PANTHER" id="PTHR12461">
    <property type="entry name" value="HYPOXIA-INDUCIBLE FACTOR 1 ALPHA INHIBITOR-RELATED"/>
    <property type="match status" value="1"/>
</dbReference>
<keyword evidence="3" id="KW-1185">Reference proteome</keyword>